<dbReference type="Proteomes" id="UP000324222">
    <property type="component" value="Unassembled WGS sequence"/>
</dbReference>
<keyword evidence="2" id="KW-1185">Reference proteome</keyword>
<organism evidence="1 2">
    <name type="scientific">Portunus trituberculatus</name>
    <name type="common">Swimming crab</name>
    <name type="synonym">Neptunus trituberculatus</name>
    <dbReference type="NCBI Taxonomy" id="210409"/>
    <lineage>
        <taxon>Eukaryota</taxon>
        <taxon>Metazoa</taxon>
        <taxon>Ecdysozoa</taxon>
        <taxon>Arthropoda</taxon>
        <taxon>Crustacea</taxon>
        <taxon>Multicrustacea</taxon>
        <taxon>Malacostraca</taxon>
        <taxon>Eumalacostraca</taxon>
        <taxon>Eucarida</taxon>
        <taxon>Decapoda</taxon>
        <taxon>Pleocyemata</taxon>
        <taxon>Brachyura</taxon>
        <taxon>Eubrachyura</taxon>
        <taxon>Portunoidea</taxon>
        <taxon>Portunidae</taxon>
        <taxon>Portuninae</taxon>
        <taxon>Portunus</taxon>
    </lineage>
</organism>
<evidence type="ECO:0000313" key="2">
    <source>
        <dbReference type="Proteomes" id="UP000324222"/>
    </source>
</evidence>
<protein>
    <submittedName>
        <fullName evidence="1">Uncharacterized protein</fullName>
    </submittedName>
</protein>
<comment type="caution">
    <text evidence="1">The sequence shown here is derived from an EMBL/GenBank/DDBJ whole genome shotgun (WGS) entry which is preliminary data.</text>
</comment>
<gene>
    <name evidence="1" type="ORF">E2C01_027674</name>
</gene>
<proteinExistence type="predicted"/>
<reference evidence="1 2" key="1">
    <citation type="submission" date="2019-05" db="EMBL/GenBank/DDBJ databases">
        <title>Another draft genome of Portunus trituberculatus and its Hox gene families provides insights of decapod evolution.</title>
        <authorList>
            <person name="Jeong J.-H."/>
            <person name="Song I."/>
            <person name="Kim S."/>
            <person name="Choi T."/>
            <person name="Kim D."/>
            <person name="Ryu S."/>
            <person name="Kim W."/>
        </authorList>
    </citation>
    <scope>NUCLEOTIDE SEQUENCE [LARGE SCALE GENOMIC DNA]</scope>
    <source>
        <tissue evidence="1">Muscle</tissue>
    </source>
</reference>
<accession>A0A5B7EIR0</accession>
<sequence>MVCSGGVKAAEEAVAAVEVVVVVVVVPAGDCVDKSVEWSLNMREESSVEVKAKGRVVCRIDLACLGQFIRGSD</sequence>
<evidence type="ECO:0000313" key="1">
    <source>
        <dbReference type="EMBL" id="MPC34291.1"/>
    </source>
</evidence>
<dbReference type="EMBL" id="VSRR010003023">
    <property type="protein sequence ID" value="MPC34291.1"/>
    <property type="molecule type" value="Genomic_DNA"/>
</dbReference>
<name>A0A5B7EIR0_PORTR</name>
<dbReference type="AlphaFoldDB" id="A0A5B7EIR0"/>